<dbReference type="Pfam" id="PF00392">
    <property type="entry name" value="GntR"/>
    <property type="match status" value="1"/>
</dbReference>
<keyword evidence="3" id="KW-0804">Transcription</keyword>
<keyword evidence="2" id="KW-0238">DNA-binding</keyword>
<dbReference type="InterPro" id="IPR036390">
    <property type="entry name" value="WH_DNA-bd_sf"/>
</dbReference>
<dbReference type="Proteomes" id="UP000306223">
    <property type="component" value="Unassembled WGS sequence"/>
</dbReference>
<evidence type="ECO:0000313" key="6">
    <source>
        <dbReference type="Proteomes" id="UP000306223"/>
    </source>
</evidence>
<comment type="caution">
    <text evidence="5">The sequence shown here is derived from an EMBL/GenBank/DDBJ whole genome shotgun (WGS) entry which is preliminary data.</text>
</comment>
<dbReference type="GO" id="GO:0003677">
    <property type="term" value="F:DNA binding"/>
    <property type="evidence" value="ECO:0007669"/>
    <property type="project" value="UniProtKB-KW"/>
</dbReference>
<name>A0A4U0QYH2_9RHOB</name>
<sequence>MAGISAVEDIRSVLSREIVDAYSPGQFLPNERELAERFGVARNTIRETMIHLEAFGLIEKTRRGARVRQADFDPVFQIFAQHFDSSPDRLEDVLNFRRLTETGAAHFAVRHVDDAVLDRMRLANDRMATAVTVAQAASHDYDFHLGLIEAARNDMALRMYRVMGVTLRFYLEIGKSQHSDTQTAHAQHARIIDALQARDHAALCAALHDHFDHSGLVLAANRSAGTPG</sequence>
<dbReference type="InterPro" id="IPR036388">
    <property type="entry name" value="WH-like_DNA-bd_sf"/>
</dbReference>
<dbReference type="PANTHER" id="PTHR43537:SF5">
    <property type="entry name" value="UXU OPERON TRANSCRIPTIONAL REGULATOR"/>
    <property type="match status" value="1"/>
</dbReference>
<dbReference type="GO" id="GO:0003700">
    <property type="term" value="F:DNA-binding transcription factor activity"/>
    <property type="evidence" value="ECO:0007669"/>
    <property type="project" value="InterPro"/>
</dbReference>
<dbReference type="CDD" id="cd07377">
    <property type="entry name" value="WHTH_GntR"/>
    <property type="match status" value="1"/>
</dbReference>
<protein>
    <submittedName>
        <fullName evidence="5">FadR family transcriptional regulator</fullName>
    </submittedName>
</protein>
<dbReference type="SMART" id="SM00345">
    <property type="entry name" value="HTH_GNTR"/>
    <property type="match status" value="1"/>
</dbReference>
<dbReference type="Pfam" id="PF07729">
    <property type="entry name" value="FCD"/>
    <property type="match status" value="1"/>
</dbReference>
<dbReference type="InterPro" id="IPR008920">
    <property type="entry name" value="TF_FadR/GntR_C"/>
</dbReference>
<dbReference type="OrthoDB" id="9028214at2"/>
<dbReference type="InterPro" id="IPR011711">
    <property type="entry name" value="GntR_C"/>
</dbReference>
<keyword evidence="1" id="KW-0805">Transcription regulation</keyword>
<dbReference type="AlphaFoldDB" id="A0A4U0QYH2"/>
<dbReference type="SUPFAM" id="SSF46785">
    <property type="entry name" value="Winged helix' DNA-binding domain"/>
    <property type="match status" value="1"/>
</dbReference>
<dbReference type="PROSITE" id="PS50949">
    <property type="entry name" value="HTH_GNTR"/>
    <property type="match status" value="1"/>
</dbReference>
<evidence type="ECO:0000256" key="2">
    <source>
        <dbReference type="ARBA" id="ARBA00023125"/>
    </source>
</evidence>
<evidence type="ECO:0000313" key="5">
    <source>
        <dbReference type="EMBL" id="TJZ87421.1"/>
    </source>
</evidence>
<dbReference type="EMBL" id="SUNH01000003">
    <property type="protein sequence ID" value="TJZ87421.1"/>
    <property type="molecule type" value="Genomic_DNA"/>
</dbReference>
<dbReference type="Gene3D" id="1.10.10.10">
    <property type="entry name" value="Winged helix-like DNA-binding domain superfamily/Winged helix DNA-binding domain"/>
    <property type="match status" value="1"/>
</dbReference>
<keyword evidence="6" id="KW-1185">Reference proteome</keyword>
<dbReference type="PRINTS" id="PR00035">
    <property type="entry name" value="HTHGNTR"/>
</dbReference>
<accession>A0A4U0QYH2</accession>
<proteinExistence type="predicted"/>
<feature type="domain" description="HTH gntR-type" evidence="4">
    <location>
        <begin position="4"/>
        <end position="70"/>
    </location>
</feature>
<evidence type="ECO:0000259" key="4">
    <source>
        <dbReference type="PROSITE" id="PS50949"/>
    </source>
</evidence>
<dbReference type="InterPro" id="IPR000524">
    <property type="entry name" value="Tscrpt_reg_HTH_GntR"/>
</dbReference>
<dbReference type="PANTHER" id="PTHR43537">
    <property type="entry name" value="TRANSCRIPTIONAL REGULATOR, GNTR FAMILY"/>
    <property type="match status" value="1"/>
</dbReference>
<organism evidence="5 6">
    <name type="scientific">Paracoccus hibiscisoli</name>
    <dbReference type="NCBI Taxonomy" id="2023261"/>
    <lineage>
        <taxon>Bacteria</taxon>
        <taxon>Pseudomonadati</taxon>
        <taxon>Pseudomonadota</taxon>
        <taxon>Alphaproteobacteria</taxon>
        <taxon>Rhodobacterales</taxon>
        <taxon>Paracoccaceae</taxon>
        <taxon>Paracoccus</taxon>
    </lineage>
</organism>
<gene>
    <name evidence="5" type="ORF">FA740_01605</name>
</gene>
<evidence type="ECO:0000256" key="3">
    <source>
        <dbReference type="ARBA" id="ARBA00023163"/>
    </source>
</evidence>
<reference evidence="5 6" key="1">
    <citation type="submission" date="2019-04" db="EMBL/GenBank/DDBJ databases">
        <authorList>
            <person name="Li J."/>
        </authorList>
    </citation>
    <scope>NUCLEOTIDE SEQUENCE [LARGE SCALE GENOMIC DNA]</scope>
    <source>
        <strain evidence="5 6">CCTCC AB2016182</strain>
    </source>
</reference>
<dbReference type="Gene3D" id="1.20.120.530">
    <property type="entry name" value="GntR ligand-binding domain-like"/>
    <property type="match status" value="1"/>
</dbReference>
<dbReference type="SMART" id="SM00895">
    <property type="entry name" value="FCD"/>
    <property type="match status" value="1"/>
</dbReference>
<evidence type="ECO:0000256" key="1">
    <source>
        <dbReference type="ARBA" id="ARBA00023015"/>
    </source>
</evidence>
<dbReference type="SUPFAM" id="SSF48008">
    <property type="entry name" value="GntR ligand-binding domain-like"/>
    <property type="match status" value="1"/>
</dbReference>